<keyword evidence="7" id="KW-1185">Reference proteome</keyword>
<gene>
    <name evidence="6" type="ORF">JKP88DRAFT_279183</name>
</gene>
<organism evidence="6 7">
    <name type="scientific">Tribonema minus</name>
    <dbReference type="NCBI Taxonomy" id="303371"/>
    <lineage>
        <taxon>Eukaryota</taxon>
        <taxon>Sar</taxon>
        <taxon>Stramenopiles</taxon>
        <taxon>Ochrophyta</taxon>
        <taxon>PX clade</taxon>
        <taxon>Xanthophyceae</taxon>
        <taxon>Tribonematales</taxon>
        <taxon>Tribonemataceae</taxon>
        <taxon>Tribonema</taxon>
    </lineage>
</organism>
<keyword evidence="2 5" id="KW-0489">Methyltransferase</keyword>
<evidence type="ECO:0000256" key="1">
    <source>
        <dbReference type="ARBA" id="ARBA00011975"/>
    </source>
</evidence>
<name>A0A836CDD9_9STRA</name>
<dbReference type="Gene3D" id="3.40.50.150">
    <property type="entry name" value="Vaccinia Virus protein VP39"/>
    <property type="match status" value="1"/>
</dbReference>
<dbReference type="InterPro" id="IPR029063">
    <property type="entry name" value="SAM-dependent_MTases_sf"/>
</dbReference>
<dbReference type="GO" id="GO:0044027">
    <property type="term" value="P:negative regulation of gene expression via chromosomal CpG island methylation"/>
    <property type="evidence" value="ECO:0007669"/>
    <property type="project" value="TreeGrafter"/>
</dbReference>
<reference evidence="6" key="1">
    <citation type="submission" date="2021-02" db="EMBL/GenBank/DDBJ databases">
        <title>First Annotated Genome of the Yellow-green Alga Tribonema minus.</title>
        <authorList>
            <person name="Mahan K.M."/>
        </authorList>
    </citation>
    <scope>NUCLEOTIDE SEQUENCE</scope>
    <source>
        <strain evidence="6">UTEX B ZZ1240</strain>
    </source>
</reference>
<evidence type="ECO:0000313" key="7">
    <source>
        <dbReference type="Proteomes" id="UP000664859"/>
    </source>
</evidence>
<dbReference type="EC" id="2.1.1.37" evidence="1"/>
<evidence type="ECO:0000256" key="3">
    <source>
        <dbReference type="ARBA" id="ARBA00022679"/>
    </source>
</evidence>
<keyword evidence="4 5" id="KW-0949">S-adenosyl-L-methionine</keyword>
<dbReference type="AlphaFoldDB" id="A0A836CDD9"/>
<dbReference type="Proteomes" id="UP000664859">
    <property type="component" value="Unassembled WGS sequence"/>
</dbReference>
<dbReference type="GO" id="GO:0032259">
    <property type="term" value="P:methylation"/>
    <property type="evidence" value="ECO:0007669"/>
    <property type="project" value="UniProtKB-KW"/>
</dbReference>
<sequence>MLAVVDLFCGIRGFSEGAAQAGASVVLAVDSWASALDAHASRHPEALHWREELGGDVAEFAARVRAVVPPGARLHMHGSPPCQQLSSLKQGGDRVEGLRLVTWYLNLVDALAPDSWTMEQVPHPAVLALLRERGAPFRVLRFDDYGVPNRRRRAIAGTVDFDALRRKPAPSARSVVSPHEDISAFSALTDGNTRGRGEGPVPRSLGLVSTTVTRSHPRLLDQSRRRTKMLGLPALLALQSFPPDFSTAGLRVEDARTMIGNAVSPAVALELIRAAAGRPRSAA</sequence>
<evidence type="ECO:0000313" key="6">
    <source>
        <dbReference type="EMBL" id="KAG5181028.1"/>
    </source>
</evidence>
<dbReference type="InterPro" id="IPR001525">
    <property type="entry name" value="C5_MeTfrase"/>
</dbReference>
<keyword evidence="3 5" id="KW-0808">Transferase</keyword>
<dbReference type="PANTHER" id="PTHR10629:SF52">
    <property type="entry name" value="DNA (CYTOSINE-5)-METHYLTRANSFERASE 1"/>
    <property type="match status" value="1"/>
</dbReference>
<dbReference type="InterPro" id="IPR050390">
    <property type="entry name" value="C5-Methyltransferase"/>
</dbReference>
<evidence type="ECO:0000256" key="4">
    <source>
        <dbReference type="ARBA" id="ARBA00022691"/>
    </source>
</evidence>
<dbReference type="OrthoDB" id="414133at2759"/>
<dbReference type="Pfam" id="PF00145">
    <property type="entry name" value="DNA_methylase"/>
    <property type="match status" value="1"/>
</dbReference>
<feature type="active site" evidence="5">
    <location>
        <position position="82"/>
    </location>
</feature>
<dbReference type="GO" id="GO:0003886">
    <property type="term" value="F:DNA (cytosine-5-)-methyltransferase activity"/>
    <property type="evidence" value="ECO:0007669"/>
    <property type="project" value="UniProtKB-EC"/>
</dbReference>
<proteinExistence type="inferred from homology"/>
<comment type="similarity">
    <text evidence="5">Belongs to the class I-like SAM-binding methyltransferase superfamily. C5-methyltransferase family.</text>
</comment>
<protein>
    <recommendedName>
        <fullName evidence="1">DNA (cytosine-5-)-methyltransferase</fullName>
        <ecNumber evidence="1">2.1.1.37</ecNumber>
    </recommendedName>
</protein>
<dbReference type="GO" id="GO:0003677">
    <property type="term" value="F:DNA binding"/>
    <property type="evidence" value="ECO:0007669"/>
    <property type="project" value="TreeGrafter"/>
</dbReference>
<comment type="caution">
    <text evidence="6">The sequence shown here is derived from an EMBL/GenBank/DDBJ whole genome shotgun (WGS) entry which is preliminary data.</text>
</comment>
<dbReference type="EMBL" id="JAFCMP010000346">
    <property type="protein sequence ID" value="KAG5181028.1"/>
    <property type="molecule type" value="Genomic_DNA"/>
</dbReference>
<dbReference type="GO" id="GO:0005634">
    <property type="term" value="C:nucleus"/>
    <property type="evidence" value="ECO:0007669"/>
    <property type="project" value="TreeGrafter"/>
</dbReference>
<accession>A0A836CDD9</accession>
<dbReference type="PANTHER" id="PTHR10629">
    <property type="entry name" value="CYTOSINE-SPECIFIC METHYLTRANSFERASE"/>
    <property type="match status" value="1"/>
</dbReference>
<evidence type="ECO:0000256" key="5">
    <source>
        <dbReference type="PROSITE-ProRule" id="PRU01016"/>
    </source>
</evidence>
<evidence type="ECO:0000256" key="2">
    <source>
        <dbReference type="ARBA" id="ARBA00022603"/>
    </source>
</evidence>
<dbReference type="SUPFAM" id="SSF53335">
    <property type="entry name" value="S-adenosyl-L-methionine-dependent methyltransferases"/>
    <property type="match status" value="1"/>
</dbReference>
<dbReference type="PROSITE" id="PS51679">
    <property type="entry name" value="SAM_MT_C5"/>
    <property type="match status" value="1"/>
</dbReference>